<keyword evidence="3 6" id="KW-0812">Transmembrane</keyword>
<evidence type="ECO:0000256" key="5">
    <source>
        <dbReference type="ARBA" id="ARBA00023136"/>
    </source>
</evidence>
<evidence type="ECO:0000256" key="4">
    <source>
        <dbReference type="ARBA" id="ARBA00022989"/>
    </source>
</evidence>
<protein>
    <recommendedName>
        <fullName evidence="9">S45A2 protein</fullName>
    </recommendedName>
</protein>
<dbReference type="PANTHER" id="PTHR19432:SF34">
    <property type="entry name" value="MEMBRANE-ASSOCIATED TRANSPORTER PROTEIN"/>
    <property type="match status" value="1"/>
</dbReference>
<evidence type="ECO:0000256" key="6">
    <source>
        <dbReference type="SAM" id="Phobius"/>
    </source>
</evidence>
<feature type="transmembrane region" description="Helical" evidence="6">
    <location>
        <begin position="422"/>
        <end position="441"/>
    </location>
</feature>
<dbReference type="InterPro" id="IPR036259">
    <property type="entry name" value="MFS_trans_sf"/>
</dbReference>
<feature type="transmembrane region" description="Helical" evidence="6">
    <location>
        <begin position="127"/>
        <end position="144"/>
    </location>
</feature>
<reference evidence="7 8" key="1">
    <citation type="journal article" date="2023" name="J. Hered.">
        <title>Chromosome-level genome of the wood stork (Mycteria americana) provides insight into avian chromosome evolution.</title>
        <authorList>
            <person name="Flamio R. Jr."/>
            <person name="Ramstad K.M."/>
        </authorList>
    </citation>
    <scope>NUCLEOTIDE SEQUENCE [LARGE SCALE GENOMIC DNA]</scope>
    <source>
        <strain evidence="7">JAX WOST 10</strain>
    </source>
</reference>
<dbReference type="GO" id="GO:0008506">
    <property type="term" value="F:sucrose:proton symporter activity"/>
    <property type="evidence" value="ECO:0007669"/>
    <property type="project" value="TreeGrafter"/>
</dbReference>
<feature type="transmembrane region" description="Helical" evidence="6">
    <location>
        <begin position="498"/>
        <end position="520"/>
    </location>
</feature>
<feature type="transmembrane region" description="Helical" evidence="6">
    <location>
        <begin position="70"/>
        <end position="88"/>
    </location>
</feature>
<evidence type="ECO:0000313" key="7">
    <source>
        <dbReference type="EMBL" id="KAK4815842.1"/>
    </source>
</evidence>
<dbReference type="EMBL" id="JAUNZN010000009">
    <property type="protein sequence ID" value="KAK4815842.1"/>
    <property type="molecule type" value="Genomic_DNA"/>
</dbReference>
<feature type="transmembrane region" description="Helical" evidence="6">
    <location>
        <begin position="240"/>
        <end position="257"/>
    </location>
</feature>
<sequence>MRVARATTLRKESFCRALPPPSEVAKADMDGTGEEKALLQSVTRTGAVVPRKRAVGRLVMHSMAMFGREFCYAVEAAFVTPVLLSVGLPKNLYSLVWLISPILGFVLQPVVGSASDHCTCSWGRRRPYILGLGIIMLLGMALYLNGDVTISAFIGERNNQRTWAIVITMLGVVLFDFAADFIDGPIKAYLFDVCSHQDKEKGLHYHALFTGLGGALGYLTGAMDWSQTVLGYSLASEFQVIFFFAALVFLICLTVHLHSIPEVPLKYENEETNFLLEVTEAYKYRSIEEEIKNGYLKSTCTEIKAVAKPRKCAVTPRREDQRRMTLQSLLKTLLSMPSHYRCLCVSHLFGWMAFLSNMLFFTDFMGQVVYQGSPYAPHNSTLYLTYKTGVEVGCWGLCINAISSSVYSYLQKILLPYIGLKGLYFIGYLLFGLGTGLIGLFPNVYSTLALCSLFGVMSSTLYTVPFHLIAEYHREEESLHLQDGEQAGEHGRGKGIDCAALTCMVQLAQIILGVGLGLLVSVAGSVVTVISASMVALIGCCFVAFCVRYVE</sequence>
<evidence type="ECO:0008006" key="9">
    <source>
        <dbReference type="Google" id="ProtNLM"/>
    </source>
</evidence>
<dbReference type="SUPFAM" id="SSF103473">
    <property type="entry name" value="MFS general substrate transporter"/>
    <property type="match status" value="1"/>
</dbReference>
<feature type="transmembrane region" description="Helical" evidence="6">
    <location>
        <begin position="348"/>
        <end position="370"/>
    </location>
</feature>
<evidence type="ECO:0000313" key="8">
    <source>
        <dbReference type="Proteomes" id="UP001333110"/>
    </source>
</evidence>
<feature type="transmembrane region" description="Helical" evidence="6">
    <location>
        <begin position="203"/>
        <end position="220"/>
    </location>
</feature>
<dbReference type="AlphaFoldDB" id="A0AAN7NH68"/>
<accession>A0AAN7NH68</accession>
<feature type="transmembrane region" description="Helical" evidence="6">
    <location>
        <begin position="526"/>
        <end position="550"/>
    </location>
</feature>
<keyword evidence="8" id="KW-1185">Reference proteome</keyword>
<proteinExistence type="predicted"/>
<evidence type="ECO:0000256" key="2">
    <source>
        <dbReference type="ARBA" id="ARBA00022448"/>
    </source>
</evidence>
<keyword evidence="5 6" id="KW-0472">Membrane</keyword>
<keyword evidence="2" id="KW-0813">Transport</keyword>
<feature type="transmembrane region" description="Helical" evidence="6">
    <location>
        <begin position="390"/>
        <end position="410"/>
    </location>
</feature>
<gene>
    <name evidence="7" type="ORF">QYF61_008445</name>
</gene>
<dbReference type="CDD" id="cd17313">
    <property type="entry name" value="MFS_SLC45_SUC"/>
    <property type="match status" value="1"/>
</dbReference>
<dbReference type="PANTHER" id="PTHR19432">
    <property type="entry name" value="SUGAR TRANSPORTER"/>
    <property type="match status" value="1"/>
</dbReference>
<organism evidence="7 8">
    <name type="scientific">Mycteria americana</name>
    <name type="common">Wood stork</name>
    <dbReference type="NCBI Taxonomy" id="33587"/>
    <lineage>
        <taxon>Eukaryota</taxon>
        <taxon>Metazoa</taxon>
        <taxon>Chordata</taxon>
        <taxon>Craniata</taxon>
        <taxon>Vertebrata</taxon>
        <taxon>Euteleostomi</taxon>
        <taxon>Archelosauria</taxon>
        <taxon>Archosauria</taxon>
        <taxon>Dinosauria</taxon>
        <taxon>Saurischia</taxon>
        <taxon>Theropoda</taxon>
        <taxon>Coelurosauria</taxon>
        <taxon>Aves</taxon>
        <taxon>Neognathae</taxon>
        <taxon>Neoaves</taxon>
        <taxon>Aequornithes</taxon>
        <taxon>Ciconiiformes</taxon>
        <taxon>Ciconiidae</taxon>
        <taxon>Mycteria</taxon>
    </lineage>
</organism>
<name>A0AAN7NH68_MYCAM</name>
<dbReference type="GO" id="GO:0016020">
    <property type="term" value="C:membrane"/>
    <property type="evidence" value="ECO:0007669"/>
    <property type="project" value="UniProtKB-SubCell"/>
</dbReference>
<feature type="transmembrane region" description="Helical" evidence="6">
    <location>
        <begin position="164"/>
        <end position="182"/>
    </location>
</feature>
<dbReference type="Pfam" id="PF13347">
    <property type="entry name" value="MFS_2"/>
    <property type="match status" value="1"/>
</dbReference>
<dbReference type="Proteomes" id="UP001333110">
    <property type="component" value="Unassembled WGS sequence"/>
</dbReference>
<feature type="transmembrane region" description="Helical" evidence="6">
    <location>
        <begin position="94"/>
        <end position="115"/>
    </location>
</feature>
<keyword evidence="4 6" id="KW-1133">Transmembrane helix</keyword>
<comment type="subcellular location">
    <subcellularLocation>
        <location evidence="1">Membrane</location>
        <topology evidence="1">Multi-pass membrane protein</topology>
    </subcellularLocation>
</comment>
<dbReference type="Gene3D" id="1.20.1250.20">
    <property type="entry name" value="MFS general substrate transporter like domains"/>
    <property type="match status" value="1"/>
</dbReference>
<evidence type="ECO:0000256" key="3">
    <source>
        <dbReference type="ARBA" id="ARBA00022692"/>
    </source>
</evidence>
<comment type="caution">
    <text evidence="7">The sequence shown here is derived from an EMBL/GenBank/DDBJ whole genome shotgun (WGS) entry which is preliminary data.</text>
</comment>
<evidence type="ECO:0000256" key="1">
    <source>
        <dbReference type="ARBA" id="ARBA00004141"/>
    </source>
</evidence>
<feature type="transmembrane region" description="Helical" evidence="6">
    <location>
        <begin position="447"/>
        <end position="470"/>
    </location>
</feature>